<dbReference type="SUPFAM" id="SSF51735">
    <property type="entry name" value="NAD(P)-binding Rossmann-fold domains"/>
    <property type="match status" value="1"/>
</dbReference>
<dbReference type="AlphaFoldDB" id="A0A2S4LY06"/>
<keyword evidence="3" id="KW-1185">Reference proteome</keyword>
<dbReference type="EMBL" id="PQFZ01000019">
    <property type="protein sequence ID" value="POR47340.1"/>
    <property type="molecule type" value="Genomic_DNA"/>
</dbReference>
<dbReference type="Pfam" id="PF01370">
    <property type="entry name" value="Epimerase"/>
    <property type="match status" value="1"/>
</dbReference>
<dbReference type="PANTHER" id="PTHR43245">
    <property type="entry name" value="BIFUNCTIONAL POLYMYXIN RESISTANCE PROTEIN ARNA"/>
    <property type="match status" value="1"/>
</dbReference>
<organism evidence="2 3">
    <name type="scientific">Bosea psychrotolerans</name>
    <dbReference type="NCBI Taxonomy" id="1871628"/>
    <lineage>
        <taxon>Bacteria</taxon>
        <taxon>Pseudomonadati</taxon>
        <taxon>Pseudomonadota</taxon>
        <taxon>Alphaproteobacteria</taxon>
        <taxon>Hyphomicrobiales</taxon>
        <taxon>Boseaceae</taxon>
        <taxon>Bosea</taxon>
    </lineage>
</organism>
<dbReference type="Gene3D" id="3.40.50.720">
    <property type="entry name" value="NAD(P)-binding Rossmann-like Domain"/>
    <property type="match status" value="1"/>
</dbReference>
<reference evidence="2 3" key="1">
    <citation type="submission" date="2018-01" db="EMBL/GenBank/DDBJ databases">
        <title>Genomic Encyclopedia of Type Strains, Phase III (KMG-III): the genomes of soil and plant-associated and newly described type strains.</title>
        <authorList>
            <person name="Whitman W."/>
        </authorList>
    </citation>
    <scope>NUCLEOTIDE SEQUENCE [LARGE SCALE GENOMIC DNA]</scope>
    <source>
        <strain evidence="2 3">1131</strain>
    </source>
</reference>
<dbReference type="PANTHER" id="PTHR43245:SF53">
    <property type="entry name" value="EPIMERASE-RELATED"/>
    <property type="match status" value="1"/>
</dbReference>
<dbReference type="InterPro" id="IPR050177">
    <property type="entry name" value="Lipid_A_modif_metabolic_enz"/>
</dbReference>
<feature type="domain" description="NAD-dependent epimerase/dehydratase" evidence="1">
    <location>
        <begin position="3"/>
        <end position="233"/>
    </location>
</feature>
<sequence length="301" mass="32538">MTICIFGGTGFIGRHLCQELHARGIAACVVSRNPDRDFLSLHAPSIAALAVDAPEVSRALESATVLVYLASNSLPASNPLDPSHEFGQAAQAAALMAKLRAVNPDCHVVFASSGGQIYGRGHEAPIPETAPPSPPTAYALGKLLMENMLTFFAQANQLGVTILRVANPVGRWQFDKGHGLVAAAIRNMNLGRPLTIFGDGRNMRDYFDVEQLAQLLARFDDPGFRPHGVFNIGSGHGMTECDVIAVLETLTGRKLDLNFAPARPFDLRYAVLDIERARSELGWNPEIDLSQTVSKLLSQDR</sequence>
<evidence type="ECO:0000259" key="1">
    <source>
        <dbReference type="Pfam" id="PF01370"/>
    </source>
</evidence>
<accession>A0A2S4LY06</accession>
<proteinExistence type="predicted"/>
<gene>
    <name evidence="2" type="ORF">CYD53_11924</name>
</gene>
<evidence type="ECO:0000313" key="2">
    <source>
        <dbReference type="EMBL" id="POR47340.1"/>
    </source>
</evidence>
<dbReference type="Proteomes" id="UP000236919">
    <property type="component" value="Unassembled WGS sequence"/>
</dbReference>
<dbReference type="InterPro" id="IPR001509">
    <property type="entry name" value="Epimerase_deHydtase"/>
</dbReference>
<comment type="caution">
    <text evidence="2">The sequence shown here is derived from an EMBL/GenBank/DDBJ whole genome shotgun (WGS) entry which is preliminary data.</text>
</comment>
<protein>
    <submittedName>
        <fullName evidence="2">UDP-glucose 4-epimerase</fullName>
    </submittedName>
</protein>
<evidence type="ECO:0000313" key="3">
    <source>
        <dbReference type="Proteomes" id="UP000236919"/>
    </source>
</evidence>
<dbReference type="RefSeq" id="WP_181012001.1">
    <property type="nucleotide sequence ID" value="NZ_PQFZ01000019.1"/>
</dbReference>
<name>A0A2S4LY06_9HYPH</name>
<dbReference type="InterPro" id="IPR036291">
    <property type="entry name" value="NAD(P)-bd_dom_sf"/>
</dbReference>